<dbReference type="InterPro" id="IPR010427">
    <property type="entry name" value="DUF1023"/>
</dbReference>
<dbReference type="RefSeq" id="WP_231398901.1">
    <property type="nucleotide sequence ID" value="NZ_BONS01000025.1"/>
</dbReference>
<dbReference type="Pfam" id="PF06259">
    <property type="entry name" value="Abhydrolase_8"/>
    <property type="match status" value="1"/>
</dbReference>
<proteinExistence type="predicted"/>
<protein>
    <submittedName>
        <fullName evidence="3">Pimeloyl-ACP methyl ester carboxylesterase</fullName>
    </submittedName>
</protein>
<evidence type="ECO:0000313" key="4">
    <source>
        <dbReference type="Proteomes" id="UP000622552"/>
    </source>
</evidence>
<evidence type="ECO:0000256" key="1">
    <source>
        <dbReference type="SAM" id="SignalP"/>
    </source>
</evidence>
<accession>A0A8J7KRF8</accession>
<dbReference type="EMBL" id="JADOUF010000001">
    <property type="protein sequence ID" value="MBG6138492.1"/>
    <property type="molecule type" value="Genomic_DNA"/>
</dbReference>
<evidence type="ECO:0000259" key="2">
    <source>
        <dbReference type="Pfam" id="PF06259"/>
    </source>
</evidence>
<evidence type="ECO:0000313" key="3">
    <source>
        <dbReference type="EMBL" id="MBG6138492.1"/>
    </source>
</evidence>
<dbReference type="AlphaFoldDB" id="A0A8J7KRF8"/>
<feature type="signal peptide" evidence="1">
    <location>
        <begin position="1"/>
        <end position="26"/>
    </location>
</feature>
<feature type="domain" description="DUF1023" evidence="2">
    <location>
        <begin position="32"/>
        <end position="200"/>
    </location>
</feature>
<dbReference type="Gene3D" id="3.40.50.1820">
    <property type="entry name" value="alpha/beta hydrolase"/>
    <property type="match status" value="1"/>
</dbReference>
<keyword evidence="4" id="KW-1185">Reference proteome</keyword>
<keyword evidence="1" id="KW-0732">Signal</keyword>
<name>A0A8J7KRF8_9ACTN</name>
<sequence>MIRRLALSAVLFLGMVAVLPAAQAVADPSPGLTRVTEVVGDARTADRITVLVPGAGVTPGNFQTGLGKVTRRAPAQWARWLAAEAHDPRVAVIAWLGYLPPKGASLAVARGERADVGAHELEGYVAELALANPHATITLVGHSYGSVVVGHAAAALPATVTDLVFVGSPGTGAHTAGDLGTRARVWAGRSGDDWISRIPNATILGFGHDTDPTDRYFGARALPVDGVAGHDGYFVPGTASLHALASISTTGALPEPDPAG</sequence>
<feature type="chain" id="PRO_5035311214" evidence="1">
    <location>
        <begin position="27"/>
        <end position="260"/>
    </location>
</feature>
<dbReference type="SUPFAM" id="SSF53474">
    <property type="entry name" value="alpha/beta-Hydrolases"/>
    <property type="match status" value="1"/>
</dbReference>
<dbReference type="InterPro" id="IPR029058">
    <property type="entry name" value="AB_hydrolase_fold"/>
</dbReference>
<reference evidence="3" key="1">
    <citation type="submission" date="2020-11" db="EMBL/GenBank/DDBJ databases">
        <title>Sequencing the genomes of 1000 actinobacteria strains.</title>
        <authorList>
            <person name="Klenk H.-P."/>
        </authorList>
    </citation>
    <scope>NUCLEOTIDE SEQUENCE</scope>
    <source>
        <strain evidence="3">DSM 45356</strain>
    </source>
</reference>
<comment type="caution">
    <text evidence="3">The sequence shown here is derived from an EMBL/GenBank/DDBJ whole genome shotgun (WGS) entry which is preliminary data.</text>
</comment>
<gene>
    <name evidence="3" type="ORF">IW245_004686</name>
</gene>
<organism evidence="3 4">
    <name type="scientific">Longispora fulva</name>
    <dbReference type="NCBI Taxonomy" id="619741"/>
    <lineage>
        <taxon>Bacteria</taxon>
        <taxon>Bacillati</taxon>
        <taxon>Actinomycetota</taxon>
        <taxon>Actinomycetes</taxon>
        <taxon>Micromonosporales</taxon>
        <taxon>Micromonosporaceae</taxon>
        <taxon>Longispora</taxon>
    </lineage>
</organism>
<dbReference type="Proteomes" id="UP000622552">
    <property type="component" value="Unassembled WGS sequence"/>
</dbReference>